<keyword evidence="2" id="KW-1185">Reference proteome</keyword>
<proteinExistence type="predicted"/>
<evidence type="ECO:0000313" key="2">
    <source>
        <dbReference type="Proteomes" id="UP000053621"/>
    </source>
</evidence>
<dbReference type="Proteomes" id="UP000053621">
    <property type="component" value="Unassembled WGS sequence"/>
</dbReference>
<dbReference type="OrthoDB" id="30861at2157"/>
<protein>
    <submittedName>
        <fullName evidence="1">AbrB/MazE/SpoVT family DNA-binding domain-containing protein</fullName>
    </submittedName>
</protein>
<reference evidence="1" key="1">
    <citation type="submission" date="2017-08" db="EMBL/GenBank/DDBJ databases">
        <title>Haloferax marisrubri sp. nov., isolated from the Discovery deep brine-seawater interface in the Red Sea.</title>
        <authorList>
            <person name="Zhang G."/>
            <person name="Stingl U."/>
        </authorList>
    </citation>
    <scope>NUCLEOTIDE SEQUENCE [LARGE SCALE GENOMIC DNA]</scope>
    <source>
        <strain evidence="1">SB3</strain>
    </source>
</reference>
<sequence length="77" mass="8943">MSNVELCITIPSRPREQFDLERERNLMIVPTDFGLVLMKIGLPPVTEFQGRVEKRANERECSMDEINQLVHDARTDN</sequence>
<gene>
    <name evidence="1" type="ORF">AUR65_009020</name>
</gene>
<dbReference type="GO" id="GO:0003677">
    <property type="term" value="F:DNA binding"/>
    <property type="evidence" value="ECO:0007669"/>
    <property type="project" value="UniProtKB-KW"/>
</dbReference>
<dbReference type="EMBL" id="LOPW02000010">
    <property type="protein sequence ID" value="POG55538.1"/>
    <property type="molecule type" value="Genomic_DNA"/>
</dbReference>
<organism evidence="1 2">
    <name type="scientific">Haloferax marisrubri</name>
    <dbReference type="NCBI Taxonomy" id="1544719"/>
    <lineage>
        <taxon>Archaea</taxon>
        <taxon>Methanobacteriati</taxon>
        <taxon>Methanobacteriota</taxon>
        <taxon>Stenosarchaea group</taxon>
        <taxon>Halobacteria</taxon>
        <taxon>Halobacteriales</taxon>
        <taxon>Haloferacaceae</taxon>
        <taxon>Haloferax</taxon>
    </lineage>
</organism>
<accession>A0A2P4NR30</accession>
<dbReference type="AlphaFoldDB" id="A0A2P4NR30"/>
<evidence type="ECO:0000313" key="1">
    <source>
        <dbReference type="EMBL" id="POG55538.1"/>
    </source>
</evidence>
<comment type="caution">
    <text evidence="1">The sequence shown here is derived from an EMBL/GenBank/DDBJ whole genome shotgun (WGS) entry which is preliminary data.</text>
</comment>
<keyword evidence="1" id="KW-0238">DNA-binding</keyword>
<name>A0A2P4NR30_9EURY</name>
<dbReference type="RefSeq" id="WP_084816409.1">
    <property type="nucleotide sequence ID" value="NZ_LOPW02000010.1"/>
</dbReference>